<protein>
    <submittedName>
        <fullName evidence="3">Uncharacterized protein YjlB</fullName>
    </submittedName>
</protein>
<dbReference type="Proteomes" id="UP000031271">
    <property type="component" value="Chromosome"/>
</dbReference>
<evidence type="ECO:0000313" key="4">
    <source>
        <dbReference type="Proteomes" id="UP000031271"/>
    </source>
</evidence>
<accession>A0A8D3XY86</accession>
<feature type="domain" description="Cupin type-2" evidence="1">
    <location>
        <begin position="63"/>
        <end position="110"/>
    </location>
</feature>
<sequence>MPSTAPQPEQLFFASDGRTPNSPHPVLLYRGLPLAGGDYASAFERLFASHLWPAQWRAGVYDYQHFHSTAHEVLGVARGRARLKLGGESGQEVEVQAGDALVLPAGTGHCQLEASDDFEVVGGYPLEQRYDALRPDADSHDLAAARAAQVPVPVSDPVGGTQGALVALWRRG</sequence>
<evidence type="ECO:0000313" key="5">
    <source>
        <dbReference type="Proteomes" id="UP000182276"/>
    </source>
</evidence>
<dbReference type="EMBL" id="CP007511">
    <property type="protein sequence ID" value="AJE13926.1"/>
    <property type="molecule type" value="Genomic_DNA"/>
</dbReference>
<dbReference type="InterPro" id="IPR014500">
    <property type="entry name" value="UCP019307_cupin"/>
</dbReference>
<dbReference type="InterPro" id="IPR014710">
    <property type="entry name" value="RmlC-like_jellyroll"/>
</dbReference>
<dbReference type="EMBL" id="FNHO01000001">
    <property type="protein sequence ID" value="SDL99317.1"/>
    <property type="molecule type" value="Genomic_DNA"/>
</dbReference>
<evidence type="ECO:0000313" key="2">
    <source>
        <dbReference type="EMBL" id="AJE13926.1"/>
    </source>
</evidence>
<dbReference type="KEGG" id="pbm:CL52_02250"/>
<dbReference type="SUPFAM" id="SSF51182">
    <property type="entry name" value="RmlC-like cupins"/>
    <property type="match status" value="1"/>
</dbReference>
<proteinExistence type="predicted"/>
<evidence type="ECO:0000259" key="1">
    <source>
        <dbReference type="Pfam" id="PF07883"/>
    </source>
</evidence>
<dbReference type="PIRSF" id="PIRSF019307">
    <property type="entry name" value="UCP019307"/>
    <property type="match status" value="1"/>
</dbReference>
<dbReference type="GeneID" id="77258747"/>
<name>A0A8D3XY86_9GAMM</name>
<dbReference type="Gene3D" id="2.60.120.10">
    <property type="entry name" value="Jelly Rolls"/>
    <property type="match status" value="1"/>
</dbReference>
<reference evidence="4" key="1">
    <citation type="submission" date="2014-03" db="EMBL/GenBank/DDBJ databases">
        <title>Complete genome of Pseudomonas balearica DSM 6083T, a sewage water isolate from an enrichment with 2-methylnaphthalene.</title>
        <authorList>
            <person name="Salva-Serra F."/>
            <person name="Jaen-Luchoro D."/>
            <person name="Busquets A."/>
            <person name="Pena A."/>
            <person name="Gomila M."/>
            <person name="Bosch R."/>
            <person name="Nogales B."/>
            <person name="Garcia-Valdes E."/>
            <person name="Lalucat J."/>
            <person name="Bennasar A."/>
        </authorList>
    </citation>
    <scope>NUCLEOTIDE SEQUENCE [LARGE SCALE GENOMIC DNA]</scope>
    <source>
        <strain evidence="4">DSM 6083</strain>
    </source>
</reference>
<reference evidence="2 4" key="3">
    <citation type="journal article" name="Genome Announc.">
        <title>Complete Genome Sequence of Pseudomonas balearica DSM 6083T.</title>
        <authorList>
            <person name="Bennasar-Figueras A."/>
            <person name="Salva-Serra F."/>
            <person name="Jaen-Luchoro D."/>
            <person name="Segui C."/>
            <person name="Aliaga F."/>
            <person name="Busquets A."/>
            <person name="Gomila M."/>
            <person name="Moore E.R."/>
            <person name="Lalucat J."/>
        </authorList>
    </citation>
    <scope>NUCLEOTIDE SEQUENCE [LARGE SCALE GENOMIC DNA]</scope>
    <source>
        <strain evidence="4">DSM 6083</strain>
        <strain evidence="2">DSM6083</strain>
    </source>
</reference>
<reference evidence="3 5" key="2">
    <citation type="submission" date="2016-10" db="EMBL/GenBank/DDBJ databases">
        <authorList>
            <person name="Varghese N."/>
            <person name="Submissions S."/>
        </authorList>
    </citation>
    <scope>NUCLEOTIDE SEQUENCE [LARGE SCALE GENOMIC DNA]</scope>
    <source>
        <strain evidence="3 5">DSM 6083</strain>
    </source>
</reference>
<keyword evidence="5" id="KW-1185">Reference proteome</keyword>
<dbReference type="InterPro" id="IPR013096">
    <property type="entry name" value="Cupin_2"/>
</dbReference>
<organism evidence="2 4">
    <name type="scientific">Stutzerimonas balearica DSM 6083</name>
    <dbReference type="NCBI Taxonomy" id="1123016"/>
    <lineage>
        <taxon>Bacteria</taxon>
        <taxon>Pseudomonadati</taxon>
        <taxon>Pseudomonadota</taxon>
        <taxon>Gammaproteobacteria</taxon>
        <taxon>Pseudomonadales</taxon>
        <taxon>Pseudomonadaceae</taxon>
        <taxon>Stutzerimonas</taxon>
    </lineage>
</organism>
<dbReference type="AlphaFoldDB" id="A0A8D3XY86"/>
<evidence type="ECO:0000313" key="3">
    <source>
        <dbReference type="EMBL" id="SDL99317.1"/>
    </source>
</evidence>
<dbReference type="InterPro" id="IPR011051">
    <property type="entry name" value="RmlC_Cupin_sf"/>
</dbReference>
<dbReference type="CDD" id="cd02219">
    <property type="entry name" value="cupin_YjlB-like"/>
    <property type="match status" value="1"/>
</dbReference>
<dbReference type="InterPro" id="IPR047121">
    <property type="entry name" value="YjiB-like"/>
</dbReference>
<dbReference type="PANTHER" id="PTHR36448:SF2">
    <property type="entry name" value="CUPIN TYPE-1 DOMAIN-CONTAINING PROTEIN"/>
    <property type="match status" value="1"/>
</dbReference>
<dbReference type="Pfam" id="PF07883">
    <property type="entry name" value="Cupin_2"/>
    <property type="match status" value="1"/>
</dbReference>
<dbReference type="RefSeq" id="WP_043218173.1">
    <property type="nucleotide sequence ID" value="NZ_CP007511.1"/>
</dbReference>
<gene>
    <name evidence="2" type="ORF">CL52_02250</name>
    <name evidence="3" type="ORF">SAMN05660875_101462</name>
</gene>
<dbReference type="Proteomes" id="UP000182276">
    <property type="component" value="Unassembled WGS sequence"/>
</dbReference>
<dbReference type="PANTHER" id="PTHR36448">
    <property type="entry name" value="BLR7373 PROTEIN"/>
    <property type="match status" value="1"/>
</dbReference>